<dbReference type="PANTHER" id="PTHR10913:SF81">
    <property type="entry name" value="KAZAL-LIKE DOMAIN-CONTAINING PROTEIN"/>
    <property type="match status" value="1"/>
</dbReference>
<dbReference type="Pfam" id="PF23564">
    <property type="entry name" value="EF-hand_FSTL1"/>
    <property type="match status" value="1"/>
</dbReference>
<dbReference type="InterPro" id="IPR036058">
    <property type="entry name" value="Kazal_dom_sf"/>
</dbReference>
<comment type="caution">
    <text evidence="3">The sequence shown here is derived from an EMBL/GenBank/DDBJ whole genome shotgun (WGS) entry which is preliminary data.</text>
</comment>
<feature type="domain" description="Kazal-like" evidence="2">
    <location>
        <begin position="31"/>
        <end position="85"/>
    </location>
</feature>
<accession>A0ABQ9FG90</accession>
<dbReference type="Proteomes" id="UP001217089">
    <property type="component" value="Unassembled WGS sequence"/>
</dbReference>
<dbReference type="Gene3D" id="3.30.60.30">
    <property type="match status" value="1"/>
</dbReference>
<evidence type="ECO:0000256" key="1">
    <source>
        <dbReference type="ARBA" id="ARBA00023157"/>
    </source>
</evidence>
<dbReference type="PROSITE" id="PS51465">
    <property type="entry name" value="KAZAL_2"/>
    <property type="match status" value="1"/>
</dbReference>
<proteinExistence type="predicted"/>
<reference evidence="3 4" key="1">
    <citation type="submission" date="2022-12" db="EMBL/GenBank/DDBJ databases">
        <title>Chromosome-level genome of Tegillarca granosa.</title>
        <authorList>
            <person name="Kim J."/>
        </authorList>
    </citation>
    <scope>NUCLEOTIDE SEQUENCE [LARGE SCALE GENOMIC DNA]</scope>
    <source>
        <strain evidence="3">Teg-2019</strain>
        <tissue evidence="3">Adductor muscle</tissue>
    </source>
</reference>
<evidence type="ECO:0000259" key="2">
    <source>
        <dbReference type="PROSITE" id="PS51465"/>
    </source>
</evidence>
<dbReference type="InterPro" id="IPR002350">
    <property type="entry name" value="Kazal_dom"/>
</dbReference>
<dbReference type="SMART" id="SM00280">
    <property type="entry name" value="KAZAL"/>
    <property type="match status" value="1"/>
</dbReference>
<name>A0ABQ9FG90_TEGGR</name>
<sequence>MLVIKHFVLKYLKNAACSSHFCKAGRECVEVLGKPKCQCIKSCTTHAHKVCGNDGKTYHNNCELHRTACVEKRKIHVDYRGACKKNIWRKFQKKKAVTKPNRPVACYQVERDELHMMLVRWMYTMATTNKWIKREEMLNDLETNIFKMCDLDHDGFRTLHRCYN</sequence>
<keyword evidence="1" id="KW-1015">Disulfide bond</keyword>
<dbReference type="Pfam" id="PF07648">
    <property type="entry name" value="Kazal_2"/>
    <property type="match status" value="1"/>
</dbReference>
<keyword evidence="4" id="KW-1185">Reference proteome</keyword>
<evidence type="ECO:0000313" key="4">
    <source>
        <dbReference type="Proteomes" id="UP001217089"/>
    </source>
</evidence>
<protein>
    <recommendedName>
        <fullName evidence="2">Kazal-like domain-containing protein</fullName>
    </recommendedName>
</protein>
<organism evidence="3 4">
    <name type="scientific">Tegillarca granosa</name>
    <name type="common">Malaysian cockle</name>
    <name type="synonym">Anadara granosa</name>
    <dbReference type="NCBI Taxonomy" id="220873"/>
    <lineage>
        <taxon>Eukaryota</taxon>
        <taxon>Metazoa</taxon>
        <taxon>Spiralia</taxon>
        <taxon>Lophotrochozoa</taxon>
        <taxon>Mollusca</taxon>
        <taxon>Bivalvia</taxon>
        <taxon>Autobranchia</taxon>
        <taxon>Pteriomorphia</taxon>
        <taxon>Arcoida</taxon>
        <taxon>Arcoidea</taxon>
        <taxon>Arcidae</taxon>
        <taxon>Tegillarca</taxon>
    </lineage>
</organism>
<dbReference type="InterPro" id="IPR050653">
    <property type="entry name" value="Prot_Inhib_GrowthFact_Antg"/>
</dbReference>
<dbReference type="InterPro" id="IPR057020">
    <property type="entry name" value="EF-hand_FSTL1"/>
</dbReference>
<evidence type="ECO:0000313" key="3">
    <source>
        <dbReference type="EMBL" id="KAJ8316341.1"/>
    </source>
</evidence>
<dbReference type="SUPFAM" id="SSF100895">
    <property type="entry name" value="Kazal-type serine protease inhibitors"/>
    <property type="match status" value="1"/>
</dbReference>
<dbReference type="PANTHER" id="PTHR10913">
    <property type="entry name" value="FOLLISTATIN-RELATED"/>
    <property type="match status" value="1"/>
</dbReference>
<gene>
    <name evidence="3" type="ORF">KUTeg_006355</name>
</gene>
<dbReference type="EMBL" id="JARBDR010000328">
    <property type="protein sequence ID" value="KAJ8316341.1"/>
    <property type="molecule type" value="Genomic_DNA"/>
</dbReference>